<name>A0ABS6K992_9FIRM</name>
<organism evidence="3 4">
    <name type="scientific">Diplocloster modestus</name>
    <dbReference type="NCBI Taxonomy" id="2850322"/>
    <lineage>
        <taxon>Bacteria</taxon>
        <taxon>Bacillati</taxon>
        <taxon>Bacillota</taxon>
        <taxon>Clostridia</taxon>
        <taxon>Lachnospirales</taxon>
        <taxon>Lachnospiraceae</taxon>
        <taxon>Diplocloster</taxon>
    </lineage>
</organism>
<gene>
    <name evidence="3" type="ORF">KTH90_13790</name>
</gene>
<comment type="caution">
    <text evidence="3">The sequence shown here is derived from an EMBL/GenBank/DDBJ whole genome shotgun (WGS) entry which is preliminary data.</text>
</comment>
<keyword evidence="4" id="KW-1185">Reference proteome</keyword>
<dbReference type="InterPro" id="IPR000182">
    <property type="entry name" value="GNAT_dom"/>
</dbReference>
<feature type="transmembrane region" description="Helical" evidence="1">
    <location>
        <begin position="351"/>
        <end position="368"/>
    </location>
</feature>
<evidence type="ECO:0000259" key="2">
    <source>
        <dbReference type="PROSITE" id="PS51186"/>
    </source>
</evidence>
<evidence type="ECO:0000256" key="1">
    <source>
        <dbReference type="SAM" id="Phobius"/>
    </source>
</evidence>
<reference evidence="3 4" key="1">
    <citation type="submission" date="2021-06" db="EMBL/GenBank/DDBJ databases">
        <title>Description of novel taxa of the family Lachnospiraceae.</title>
        <authorList>
            <person name="Chaplin A.V."/>
            <person name="Sokolova S.R."/>
            <person name="Pikina A.P."/>
            <person name="Korzhanova M."/>
            <person name="Belova V."/>
            <person name="Korostin D."/>
            <person name="Efimov B.A."/>
        </authorList>
    </citation>
    <scope>NUCLEOTIDE SEQUENCE [LARGE SCALE GENOMIC DNA]</scope>
    <source>
        <strain evidence="3 4">ASD4241</strain>
    </source>
</reference>
<feature type="transmembrane region" description="Helical" evidence="1">
    <location>
        <begin position="256"/>
        <end position="273"/>
    </location>
</feature>
<dbReference type="EMBL" id="JAHQCX010000009">
    <property type="protein sequence ID" value="MBU9727088.1"/>
    <property type="molecule type" value="Genomic_DNA"/>
</dbReference>
<dbReference type="Proteomes" id="UP001314681">
    <property type="component" value="Unassembled WGS sequence"/>
</dbReference>
<feature type="transmembrane region" description="Helical" evidence="1">
    <location>
        <begin position="200"/>
        <end position="218"/>
    </location>
</feature>
<dbReference type="Gene3D" id="3.40.630.30">
    <property type="match status" value="1"/>
</dbReference>
<keyword evidence="1" id="KW-0472">Membrane</keyword>
<keyword evidence="1" id="KW-0812">Transmembrane</keyword>
<dbReference type="CDD" id="cd04301">
    <property type="entry name" value="NAT_SF"/>
    <property type="match status" value="1"/>
</dbReference>
<dbReference type="Pfam" id="PF00583">
    <property type="entry name" value="Acetyltransf_1"/>
    <property type="match status" value="1"/>
</dbReference>
<feature type="transmembrane region" description="Helical" evidence="1">
    <location>
        <begin position="293"/>
        <end position="312"/>
    </location>
</feature>
<keyword evidence="1" id="KW-1133">Transmembrane helix</keyword>
<evidence type="ECO:0000313" key="4">
    <source>
        <dbReference type="Proteomes" id="UP001314681"/>
    </source>
</evidence>
<dbReference type="SUPFAM" id="SSF55729">
    <property type="entry name" value="Acyl-CoA N-acyltransferases (Nat)"/>
    <property type="match status" value="1"/>
</dbReference>
<feature type="domain" description="N-acetyltransferase" evidence="2">
    <location>
        <begin position="28"/>
        <end position="178"/>
    </location>
</feature>
<dbReference type="InterPro" id="IPR016181">
    <property type="entry name" value="Acyl_CoA_acyltransferase"/>
</dbReference>
<feature type="transmembrane region" description="Helical" evidence="1">
    <location>
        <begin position="224"/>
        <end position="244"/>
    </location>
</feature>
<proteinExistence type="predicted"/>
<sequence length="371" mass="42046">MDNAVSDAARSADFKQRDEQSLYKEKGITIRRMEAGEAAEVRRIGRRAFDGLESLWVGKPKQAVVAVKDDKIVGAILYKFLQSRGRKVGYFDYAFVDPDYHGQGVGGVLYKAGADYLWEQGCDALTALVKDDNVGSWRLLLKNGFARVSIPEIIRQFGFTEMLRQYFGTPFCMGIGMEYYIARRDLECPSGKGGNIKQMAAYWLVNLLLFCIVLLRIQNIGIALAAYSVVLAGEILAGCCTTMFTKREWHFRLNNGGGLICALVNFIAVYPMVGNWYPDRYENTESFRKDMGIHALAGWIFVLVLSSISLFSQHIFARYIGQISSILLIYRILAFYPFESFGGVRVYRWKRWMYLLMSVLSAAVLVVNRMQ</sequence>
<dbReference type="RefSeq" id="WP_158353772.1">
    <property type="nucleotide sequence ID" value="NZ_JAHQCX010000009.1"/>
</dbReference>
<evidence type="ECO:0000313" key="3">
    <source>
        <dbReference type="EMBL" id="MBU9727088.1"/>
    </source>
</evidence>
<feature type="transmembrane region" description="Helical" evidence="1">
    <location>
        <begin position="319"/>
        <end position="339"/>
    </location>
</feature>
<protein>
    <submittedName>
        <fullName evidence="3">GNAT family N-acetyltransferase</fullName>
    </submittedName>
</protein>
<dbReference type="PROSITE" id="PS51186">
    <property type="entry name" value="GNAT"/>
    <property type="match status" value="1"/>
</dbReference>
<accession>A0ABS6K992</accession>